<dbReference type="InterPro" id="IPR037121">
    <property type="entry name" value="Ribosomal_bL25_C"/>
</dbReference>
<name>A0ABW4ZXG9_9BACL</name>
<comment type="caution">
    <text evidence="9">The sequence shown here is derived from an EMBL/GenBank/DDBJ whole genome shotgun (WGS) entry which is preliminary data.</text>
</comment>
<evidence type="ECO:0000256" key="1">
    <source>
        <dbReference type="ARBA" id="ARBA00022730"/>
    </source>
</evidence>
<dbReference type="PANTHER" id="PTHR33284">
    <property type="entry name" value="RIBOSOMAL PROTEIN L25/GLN-TRNA SYNTHETASE, ANTI-CODON-BINDING DOMAIN-CONTAINING PROTEIN"/>
    <property type="match status" value="1"/>
</dbReference>
<dbReference type="SUPFAM" id="SSF50715">
    <property type="entry name" value="Ribosomal protein L25-like"/>
    <property type="match status" value="1"/>
</dbReference>
<comment type="function">
    <text evidence="5">This is one of the proteins that binds to the 5S RNA in the ribosome where it forms part of the central protuberance.</text>
</comment>
<dbReference type="InterPro" id="IPR029751">
    <property type="entry name" value="Ribosomal_L25_dom"/>
</dbReference>
<dbReference type="InterPro" id="IPR020057">
    <property type="entry name" value="Ribosomal_bL25_b-dom"/>
</dbReference>
<dbReference type="InterPro" id="IPR011035">
    <property type="entry name" value="Ribosomal_bL25/Gln-tRNA_synth"/>
</dbReference>
<feature type="compositionally biased region" description="Basic and acidic residues" evidence="6">
    <location>
        <begin position="8"/>
        <end position="28"/>
    </location>
</feature>
<dbReference type="PANTHER" id="PTHR33284:SF1">
    <property type="entry name" value="RIBOSOMAL PROTEIN L25_GLN-TRNA SYNTHETASE, ANTI-CODON-BINDING DOMAIN-CONTAINING PROTEIN"/>
    <property type="match status" value="1"/>
</dbReference>
<evidence type="ECO:0000313" key="10">
    <source>
        <dbReference type="Proteomes" id="UP001597343"/>
    </source>
</evidence>
<dbReference type="RefSeq" id="WP_386046918.1">
    <property type="nucleotide sequence ID" value="NZ_JBHUIO010000006.1"/>
</dbReference>
<dbReference type="InterPro" id="IPR020930">
    <property type="entry name" value="Ribosomal_uL5_bac-type"/>
</dbReference>
<feature type="region of interest" description="Disordered" evidence="6">
    <location>
        <begin position="183"/>
        <end position="215"/>
    </location>
</feature>
<dbReference type="EMBL" id="JBHUIO010000006">
    <property type="protein sequence ID" value="MFD2170697.1"/>
    <property type="molecule type" value="Genomic_DNA"/>
</dbReference>
<organism evidence="9 10">
    <name type="scientific">Tumebacillus lipolyticus</name>
    <dbReference type="NCBI Taxonomy" id="1280370"/>
    <lineage>
        <taxon>Bacteria</taxon>
        <taxon>Bacillati</taxon>
        <taxon>Bacillota</taxon>
        <taxon>Bacilli</taxon>
        <taxon>Bacillales</taxon>
        <taxon>Alicyclobacillaceae</taxon>
        <taxon>Tumebacillus</taxon>
    </lineage>
</organism>
<feature type="domain" description="Large ribosomal subunit protein bL25 L25" evidence="7">
    <location>
        <begin position="8"/>
        <end position="92"/>
    </location>
</feature>
<evidence type="ECO:0000259" key="8">
    <source>
        <dbReference type="Pfam" id="PF14693"/>
    </source>
</evidence>
<feature type="region of interest" description="Disordered" evidence="6">
    <location>
        <begin position="1"/>
        <end position="32"/>
    </location>
</feature>
<protein>
    <recommendedName>
        <fullName evidence="5">Large ribosomal subunit protein bL25</fullName>
    </recommendedName>
    <alternativeName>
        <fullName evidence="5">General stress protein CTC</fullName>
    </alternativeName>
</protein>
<keyword evidence="1 5" id="KW-0699">rRNA-binding</keyword>
<accession>A0ABW4ZXG9</accession>
<keyword evidence="4 5" id="KW-0687">Ribonucleoprotein</keyword>
<evidence type="ECO:0000259" key="7">
    <source>
        <dbReference type="Pfam" id="PF01386"/>
    </source>
</evidence>
<keyword evidence="2 5" id="KW-0694">RNA-binding</keyword>
<evidence type="ECO:0000256" key="6">
    <source>
        <dbReference type="SAM" id="MobiDB-lite"/>
    </source>
</evidence>
<gene>
    <name evidence="5" type="primary">rplY</name>
    <name evidence="5" type="synonym">ctc</name>
    <name evidence="9" type="ORF">ACFSOY_11850</name>
</gene>
<feature type="domain" description="Large ribosomal subunit protein bL25 beta" evidence="8">
    <location>
        <begin position="101"/>
        <end position="182"/>
    </location>
</feature>
<evidence type="ECO:0000256" key="2">
    <source>
        <dbReference type="ARBA" id="ARBA00022884"/>
    </source>
</evidence>
<proteinExistence type="inferred from homology"/>
<evidence type="ECO:0000256" key="3">
    <source>
        <dbReference type="ARBA" id="ARBA00022980"/>
    </source>
</evidence>
<dbReference type="NCBIfam" id="TIGR00731">
    <property type="entry name" value="bL25_bact_ctc"/>
    <property type="match status" value="1"/>
</dbReference>
<reference evidence="10" key="1">
    <citation type="journal article" date="2019" name="Int. J. Syst. Evol. Microbiol.">
        <title>The Global Catalogue of Microorganisms (GCM) 10K type strain sequencing project: providing services to taxonomists for standard genome sequencing and annotation.</title>
        <authorList>
            <consortium name="The Broad Institute Genomics Platform"/>
            <consortium name="The Broad Institute Genome Sequencing Center for Infectious Disease"/>
            <person name="Wu L."/>
            <person name="Ma J."/>
        </authorList>
    </citation>
    <scope>NUCLEOTIDE SEQUENCE [LARGE SCALE GENOMIC DNA]</scope>
    <source>
        <strain evidence="10">CGMCC 1.13574</strain>
    </source>
</reference>
<keyword evidence="10" id="KW-1185">Reference proteome</keyword>
<keyword evidence="3 5" id="KW-0689">Ribosomal protein</keyword>
<feature type="compositionally biased region" description="Basic and acidic residues" evidence="6">
    <location>
        <begin position="191"/>
        <end position="215"/>
    </location>
</feature>
<evidence type="ECO:0000313" key="9">
    <source>
        <dbReference type="EMBL" id="MFD2170697.1"/>
    </source>
</evidence>
<dbReference type="Gene3D" id="2.170.120.20">
    <property type="entry name" value="Ribosomal protein L25, beta domain"/>
    <property type="match status" value="1"/>
</dbReference>
<dbReference type="GO" id="GO:0005840">
    <property type="term" value="C:ribosome"/>
    <property type="evidence" value="ECO:0007669"/>
    <property type="project" value="UniProtKB-KW"/>
</dbReference>
<dbReference type="Proteomes" id="UP001597343">
    <property type="component" value="Unassembled WGS sequence"/>
</dbReference>
<evidence type="ECO:0000256" key="5">
    <source>
        <dbReference type="HAMAP-Rule" id="MF_01334"/>
    </source>
</evidence>
<comment type="similarity">
    <text evidence="5">Belongs to the bacterial ribosomal protein bL25 family. CTC subfamily.</text>
</comment>
<dbReference type="Gene3D" id="2.40.240.10">
    <property type="entry name" value="Ribosomal Protein L25, Chain P"/>
    <property type="match status" value="1"/>
</dbReference>
<dbReference type="InterPro" id="IPR001021">
    <property type="entry name" value="Ribosomal_bL25_long"/>
</dbReference>
<dbReference type="Pfam" id="PF14693">
    <property type="entry name" value="Ribosomal_TL5_C"/>
    <property type="match status" value="1"/>
</dbReference>
<evidence type="ECO:0000256" key="4">
    <source>
        <dbReference type="ARBA" id="ARBA00023274"/>
    </source>
</evidence>
<dbReference type="InterPro" id="IPR020056">
    <property type="entry name" value="Rbsml_bL25/Gln-tRNA_synth_N"/>
</dbReference>
<sequence length="215" mass="23928">MAMNRISLEAHRRTSLTKGERSRIRSRGDVPGVVYGKGREPQAIYLTHESFKRLHGHGRMLVELTLDGDRISVMVHEVSRDMMNKQPLHIDLHAVDLSEPIQVEIPIFLDGLEEVEKKNAIIQQQTRDVLVKCLPTDVPEFIMHNIASLGIGDSVHCGDLKMPAKVALLSSPDEVVCSILEAKNAPPETEIEPKEPDLVHDTEGKGKDAPDKVAR</sequence>
<dbReference type="HAMAP" id="MF_01334">
    <property type="entry name" value="Ribosomal_bL25_CTC"/>
    <property type="match status" value="1"/>
</dbReference>
<dbReference type="CDD" id="cd00495">
    <property type="entry name" value="Ribosomal_L25_TL5_CTC"/>
    <property type="match status" value="1"/>
</dbReference>
<dbReference type="Pfam" id="PF01386">
    <property type="entry name" value="Ribosomal_L25p"/>
    <property type="match status" value="1"/>
</dbReference>
<comment type="subunit">
    <text evidence="5">Part of the 50S ribosomal subunit; part of the 5S rRNA/L5/L18/L25 subcomplex. Contacts the 5S rRNA. Binds to the 5S rRNA independently of L5 and L18.</text>
</comment>